<dbReference type="PANTHER" id="PTHR12489:SF1">
    <property type="entry name" value="LP10272P"/>
    <property type="match status" value="1"/>
</dbReference>
<name>A0A8B7NA19_HYAAZ</name>
<sequence length="253" mass="27801">MKLRGWSVATSWTVTVLWCVVSVGVSITSLVALALPTWFIRPNPPAASFGVWWWSGPGRIQWVDETKYEIPPPAQHQDHWLQELALPYVVSAQDNLHESEMSSDPYRVAVTDNFFQVRWSITGGASIWIIVGALYGGAAVVLASTGLAGPLMIPILKPKARSSFTRLLSNMQAAAVSVQLLSLVLYPLGLGSEFARQVCGEEHTTIYSCGDCSLGYGYFLAIVSTTVAAYCPVLARLITYRDYSPYWSSVNYL</sequence>
<feature type="transmembrane region" description="Helical" evidence="5">
    <location>
        <begin position="167"/>
        <end position="188"/>
    </location>
</feature>
<evidence type="ECO:0000256" key="2">
    <source>
        <dbReference type="ARBA" id="ARBA00022692"/>
    </source>
</evidence>
<keyword evidence="4 5" id="KW-0472">Membrane</keyword>
<evidence type="ECO:0000313" key="7">
    <source>
        <dbReference type="RefSeq" id="XP_018010427.1"/>
    </source>
</evidence>
<feature type="transmembrane region" description="Helical" evidence="5">
    <location>
        <begin position="12"/>
        <end position="35"/>
    </location>
</feature>
<evidence type="ECO:0000256" key="5">
    <source>
        <dbReference type="SAM" id="Phobius"/>
    </source>
</evidence>
<keyword evidence="3 5" id="KW-1133">Transmembrane helix</keyword>
<dbReference type="Pfam" id="PF10242">
    <property type="entry name" value="L_HMGIC_fpl"/>
    <property type="match status" value="1"/>
</dbReference>
<dbReference type="GeneID" id="108667846"/>
<accession>A0A8B7NA19</accession>
<evidence type="ECO:0000256" key="3">
    <source>
        <dbReference type="ARBA" id="ARBA00022989"/>
    </source>
</evidence>
<proteinExistence type="predicted"/>
<dbReference type="AlphaFoldDB" id="A0A8B7NA19"/>
<feature type="transmembrane region" description="Helical" evidence="5">
    <location>
        <begin position="127"/>
        <end position="155"/>
    </location>
</feature>
<dbReference type="OrthoDB" id="5975578at2759"/>
<keyword evidence="6" id="KW-1185">Reference proteome</keyword>
<evidence type="ECO:0000313" key="6">
    <source>
        <dbReference type="Proteomes" id="UP000694843"/>
    </source>
</evidence>
<dbReference type="RefSeq" id="XP_018010427.1">
    <property type="nucleotide sequence ID" value="XM_018154938.2"/>
</dbReference>
<comment type="subcellular location">
    <subcellularLocation>
        <location evidence="1">Membrane</location>
        <topology evidence="1">Multi-pass membrane protein</topology>
    </subcellularLocation>
</comment>
<evidence type="ECO:0000256" key="4">
    <source>
        <dbReference type="ARBA" id="ARBA00023136"/>
    </source>
</evidence>
<protein>
    <submittedName>
        <fullName evidence="7">Uncharacterized protein LOC108667846</fullName>
    </submittedName>
</protein>
<dbReference type="InterPro" id="IPR019372">
    <property type="entry name" value="LHFPL"/>
</dbReference>
<dbReference type="KEGG" id="hazt:108667846"/>
<keyword evidence="2 5" id="KW-0812">Transmembrane</keyword>
<gene>
    <name evidence="7" type="primary">LOC108667846</name>
</gene>
<dbReference type="PANTHER" id="PTHR12489">
    <property type="entry name" value="LIPOMA HMGIC FUSION PARTNER-LIKE PROTEIN"/>
    <property type="match status" value="1"/>
</dbReference>
<dbReference type="Proteomes" id="UP000694843">
    <property type="component" value="Unplaced"/>
</dbReference>
<feature type="transmembrane region" description="Helical" evidence="5">
    <location>
        <begin position="216"/>
        <end position="238"/>
    </location>
</feature>
<organism evidence="6 7">
    <name type="scientific">Hyalella azteca</name>
    <name type="common">Amphipod</name>
    <dbReference type="NCBI Taxonomy" id="294128"/>
    <lineage>
        <taxon>Eukaryota</taxon>
        <taxon>Metazoa</taxon>
        <taxon>Ecdysozoa</taxon>
        <taxon>Arthropoda</taxon>
        <taxon>Crustacea</taxon>
        <taxon>Multicrustacea</taxon>
        <taxon>Malacostraca</taxon>
        <taxon>Eumalacostraca</taxon>
        <taxon>Peracarida</taxon>
        <taxon>Amphipoda</taxon>
        <taxon>Senticaudata</taxon>
        <taxon>Talitrida</taxon>
        <taxon>Talitroidea</taxon>
        <taxon>Hyalellidae</taxon>
        <taxon>Hyalella</taxon>
    </lineage>
</organism>
<reference evidence="7" key="1">
    <citation type="submission" date="2025-08" db="UniProtKB">
        <authorList>
            <consortium name="RefSeq"/>
        </authorList>
    </citation>
    <scope>IDENTIFICATION</scope>
    <source>
        <tissue evidence="7">Whole organism</tissue>
    </source>
</reference>
<evidence type="ECO:0000256" key="1">
    <source>
        <dbReference type="ARBA" id="ARBA00004141"/>
    </source>
</evidence>
<dbReference type="GO" id="GO:0016020">
    <property type="term" value="C:membrane"/>
    <property type="evidence" value="ECO:0007669"/>
    <property type="project" value="UniProtKB-SubCell"/>
</dbReference>